<organism evidence="2 3">
    <name type="scientific">Mycena rosella</name>
    <name type="common">Pink bonnet</name>
    <name type="synonym">Agaricus rosellus</name>
    <dbReference type="NCBI Taxonomy" id="1033263"/>
    <lineage>
        <taxon>Eukaryota</taxon>
        <taxon>Fungi</taxon>
        <taxon>Dikarya</taxon>
        <taxon>Basidiomycota</taxon>
        <taxon>Agaricomycotina</taxon>
        <taxon>Agaricomycetes</taxon>
        <taxon>Agaricomycetidae</taxon>
        <taxon>Agaricales</taxon>
        <taxon>Marasmiineae</taxon>
        <taxon>Mycenaceae</taxon>
        <taxon>Mycena</taxon>
    </lineage>
</organism>
<evidence type="ECO:0000256" key="1">
    <source>
        <dbReference type="SAM" id="MobiDB-lite"/>
    </source>
</evidence>
<gene>
    <name evidence="2" type="ORF">B0H17DRAFT_1141670</name>
</gene>
<sequence length="499" mass="54559">MSEVFELPEITSLDGLADYLSTCSPLPLCEAALGKHFYTPECNHGSAYRDGTTGSFFTTIFGRIQRPVSLIVRQSFEDWQRTFRVDCPPTAPPELQIAFQDQLYNFAFPVKVDDIKDVDNEEVLAPVALDTAYNLQTLAVFTCTDAERSTATGGLYMEVHVDNANGERCIFHEVVNGTLKSRAPRGDADWLLKEGDWVVLRATLHRTLTTSYRSYYVVATDLRIAHLLDSPSPASPSVTASKTTTSGAQPDGVRVMTRAQKRKAESGAGSSATNVPATLLPLPKKARKDELEVAEVSASPITPVKACRRSARMSTGGSPPKSFEPCTRLSPDGVASPSEVTALPHFCGAKTILSKTKTPDMRLMKKLVVLRDVRICPGSVDYNQTMLSKFQAPVLVQRREPPVHVDIELSPELKAAGLQATEILELSGKNLEGRSPLSRLRVPGPTALICHRVKGEGVSMSTELVHYAFFELPKRAIQCSAVLEVLFFGAQTDFNTLET</sequence>
<feature type="region of interest" description="Disordered" evidence="1">
    <location>
        <begin position="230"/>
        <end position="276"/>
    </location>
</feature>
<dbReference type="Proteomes" id="UP001221757">
    <property type="component" value="Unassembled WGS sequence"/>
</dbReference>
<accession>A0AAD7CZB3</accession>
<evidence type="ECO:0000313" key="2">
    <source>
        <dbReference type="EMBL" id="KAJ7671030.1"/>
    </source>
</evidence>
<protein>
    <submittedName>
        <fullName evidence="2">Uncharacterized protein</fullName>
    </submittedName>
</protein>
<keyword evidence="3" id="KW-1185">Reference proteome</keyword>
<evidence type="ECO:0000313" key="3">
    <source>
        <dbReference type="Proteomes" id="UP001221757"/>
    </source>
</evidence>
<proteinExistence type="predicted"/>
<dbReference type="AlphaFoldDB" id="A0AAD7CZB3"/>
<feature type="region of interest" description="Disordered" evidence="1">
    <location>
        <begin position="307"/>
        <end position="326"/>
    </location>
</feature>
<reference evidence="2" key="1">
    <citation type="submission" date="2023-03" db="EMBL/GenBank/DDBJ databases">
        <title>Massive genome expansion in bonnet fungi (Mycena s.s.) driven by repeated elements and novel gene families across ecological guilds.</title>
        <authorList>
            <consortium name="Lawrence Berkeley National Laboratory"/>
            <person name="Harder C.B."/>
            <person name="Miyauchi S."/>
            <person name="Viragh M."/>
            <person name="Kuo A."/>
            <person name="Thoen E."/>
            <person name="Andreopoulos B."/>
            <person name="Lu D."/>
            <person name="Skrede I."/>
            <person name="Drula E."/>
            <person name="Henrissat B."/>
            <person name="Morin E."/>
            <person name="Kohler A."/>
            <person name="Barry K."/>
            <person name="LaButti K."/>
            <person name="Morin E."/>
            <person name="Salamov A."/>
            <person name="Lipzen A."/>
            <person name="Mereny Z."/>
            <person name="Hegedus B."/>
            <person name="Baldrian P."/>
            <person name="Stursova M."/>
            <person name="Weitz H."/>
            <person name="Taylor A."/>
            <person name="Grigoriev I.V."/>
            <person name="Nagy L.G."/>
            <person name="Martin F."/>
            <person name="Kauserud H."/>
        </authorList>
    </citation>
    <scope>NUCLEOTIDE SEQUENCE</scope>
    <source>
        <strain evidence="2">CBHHK067</strain>
    </source>
</reference>
<comment type="caution">
    <text evidence="2">The sequence shown here is derived from an EMBL/GenBank/DDBJ whole genome shotgun (WGS) entry which is preliminary data.</text>
</comment>
<dbReference type="EMBL" id="JARKIE010000177">
    <property type="protein sequence ID" value="KAJ7671030.1"/>
    <property type="molecule type" value="Genomic_DNA"/>
</dbReference>
<feature type="compositionally biased region" description="Low complexity" evidence="1">
    <location>
        <begin position="230"/>
        <end position="246"/>
    </location>
</feature>
<name>A0AAD7CZB3_MYCRO</name>